<dbReference type="InterPro" id="IPR006321">
    <property type="entry name" value="PilT/PilU"/>
</dbReference>
<reference evidence="3" key="1">
    <citation type="submission" date="2020-07" db="EMBL/GenBank/DDBJ databases">
        <title>Genomic analysis of a strain of Sedimentibacter Hydroxybenzoicus DSM7310.</title>
        <authorList>
            <person name="Ma S."/>
        </authorList>
    </citation>
    <scope>NUCLEOTIDE SEQUENCE</scope>
    <source>
        <strain evidence="3">DSM 7310</strain>
    </source>
</reference>
<dbReference type="InterPro" id="IPR050921">
    <property type="entry name" value="T4SS_GSP_E_ATPase"/>
</dbReference>
<accession>A0A974GWI0</accession>
<dbReference type="CDD" id="cd01131">
    <property type="entry name" value="PilT"/>
    <property type="match status" value="1"/>
</dbReference>
<dbReference type="Gene3D" id="3.30.450.90">
    <property type="match status" value="1"/>
</dbReference>
<gene>
    <name evidence="3" type="ORF">HZF24_09100</name>
</gene>
<sequence>MNINDMLCKLIEMNGSDLHITVGCAPIYRINGVLINTGTEKLTPDDTESLVRQVTSEEQLKEINDIGDFDMSYAIQSLGRFRINIFKQRGSYSIAIRAVRMEIPTLKEINMPEILYDFTQRQRGLILVTGPTGSGKSTTLASMINIINSERKHHIITLEDPIEYLHKHNKSIVNQREYRSDFKSFASGLRSCMRQDPDVILLGEMRDLETMEMALTAAETGHLVFSTLHTTGAAKTIDRIIDVFPPHQQQQVTIQLANVLEGVISQQLVLNMDEKERLAAVEIMVTTPAIRNLIREKKTHQIQNQIQTGSKFGMQTMDFSLLNLYNEKKISRQTLLKSAIDLDYVMKQI</sequence>
<organism evidence="3 4">
    <name type="scientific">Sedimentibacter hydroxybenzoicus DSM 7310</name>
    <dbReference type="NCBI Taxonomy" id="1123245"/>
    <lineage>
        <taxon>Bacteria</taxon>
        <taxon>Bacillati</taxon>
        <taxon>Bacillota</taxon>
        <taxon>Tissierellia</taxon>
        <taxon>Sedimentibacter</taxon>
    </lineage>
</organism>
<dbReference type="Proteomes" id="UP000611629">
    <property type="component" value="Unassembled WGS sequence"/>
</dbReference>
<evidence type="ECO:0000259" key="2">
    <source>
        <dbReference type="PROSITE" id="PS00662"/>
    </source>
</evidence>
<dbReference type="SUPFAM" id="SSF52540">
    <property type="entry name" value="P-loop containing nucleoside triphosphate hydrolases"/>
    <property type="match status" value="1"/>
</dbReference>
<dbReference type="PROSITE" id="PS00662">
    <property type="entry name" value="T2SP_E"/>
    <property type="match status" value="1"/>
</dbReference>
<dbReference type="EMBL" id="JACBNQ010000008">
    <property type="protein sequence ID" value="NYB74301.1"/>
    <property type="molecule type" value="Genomic_DNA"/>
</dbReference>
<dbReference type="InterPro" id="IPR001482">
    <property type="entry name" value="T2SS/T4SS_dom"/>
</dbReference>
<dbReference type="NCBIfam" id="TIGR01420">
    <property type="entry name" value="pilT_fam"/>
    <property type="match status" value="1"/>
</dbReference>
<dbReference type="InterPro" id="IPR003593">
    <property type="entry name" value="AAA+_ATPase"/>
</dbReference>
<comment type="caution">
    <text evidence="3">The sequence shown here is derived from an EMBL/GenBank/DDBJ whole genome shotgun (WGS) entry which is preliminary data.</text>
</comment>
<dbReference type="GO" id="GO:0005524">
    <property type="term" value="F:ATP binding"/>
    <property type="evidence" value="ECO:0007669"/>
    <property type="project" value="InterPro"/>
</dbReference>
<evidence type="ECO:0000313" key="4">
    <source>
        <dbReference type="Proteomes" id="UP000611629"/>
    </source>
</evidence>
<protein>
    <submittedName>
        <fullName evidence="3">Type IV pilus twitching motility protein PilT</fullName>
    </submittedName>
</protein>
<dbReference type="InterPro" id="IPR027417">
    <property type="entry name" value="P-loop_NTPase"/>
</dbReference>
<dbReference type="RefSeq" id="WP_179238004.1">
    <property type="nucleotide sequence ID" value="NZ_JACBNQ010000008.1"/>
</dbReference>
<dbReference type="Pfam" id="PF00437">
    <property type="entry name" value="T2SSE"/>
    <property type="match status" value="1"/>
</dbReference>
<name>A0A974GWI0_SEDHY</name>
<dbReference type="AlphaFoldDB" id="A0A974GWI0"/>
<feature type="domain" description="Bacterial type II secretion system protein E" evidence="2">
    <location>
        <begin position="193"/>
        <end position="207"/>
    </location>
</feature>
<comment type="similarity">
    <text evidence="1">Belongs to the GSP E family.</text>
</comment>
<keyword evidence="4" id="KW-1185">Reference proteome</keyword>
<dbReference type="SMART" id="SM00382">
    <property type="entry name" value="AAA"/>
    <property type="match status" value="1"/>
</dbReference>
<dbReference type="PANTHER" id="PTHR30486">
    <property type="entry name" value="TWITCHING MOTILITY PROTEIN PILT"/>
    <property type="match status" value="1"/>
</dbReference>
<evidence type="ECO:0000256" key="1">
    <source>
        <dbReference type="ARBA" id="ARBA00006611"/>
    </source>
</evidence>
<dbReference type="GO" id="GO:0016887">
    <property type="term" value="F:ATP hydrolysis activity"/>
    <property type="evidence" value="ECO:0007669"/>
    <property type="project" value="InterPro"/>
</dbReference>
<proteinExistence type="inferred from homology"/>
<evidence type="ECO:0000313" key="3">
    <source>
        <dbReference type="EMBL" id="NYB74301.1"/>
    </source>
</evidence>
<dbReference type="Gene3D" id="3.40.50.300">
    <property type="entry name" value="P-loop containing nucleotide triphosphate hydrolases"/>
    <property type="match status" value="1"/>
</dbReference>